<organism evidence="1 2">
    <name type="scientific">Cymbomonas tetramitiformis</name>
    <dbReference type="NCBI Taxonomy" id="36881"/>
    <lineage>
        <taxon>Eukaryota</taxon>
        <taxon>Viridiplantae</taxon>
        <taxon>Chlorophyta</taxon>
        <taxon>Pyramimonadophyceae</taxon>
        <taxon>Pyramimonadales</taxon>
        <taxon>Pyramimonadaceae</taxon>
        <taxon>Cymbomonas</taxon>
    </lineage>
</organism>
<protein>
    <submittedName>
        <fullName evidence="1">Uncharacterized protein</fullName>
    </submittedName>
</protein>
<dbReference type="AlphaFoldDB" id="A0AAE0C935"/>
<proteinExistence type="predicted"/>
<sequence>MRCAGEMQMRMQCASEMPMRCAGEMQITCAGDNKGECLVDGGKEFEELCRDCLIDRGVTSPDSPEGIGLVERVVKTINFKKIALEKGLDYKWDELLCLDFEQEIEDEEDARVKDLVQRARTVKRLMRDGVVLLEDNTGLKKSTVQSIAPCRLQVNDQYDFSAARPSKNLAYEVLGARVGCRISRGEPSMRGLAVASVKAKPRLVDRLAEAAALRLKEKLGVDIRLLPADVGPYRITRGWREQPWQALTTAHIEKAEGDLDNLPDRIDWDNQEVLTDKIQELMPGLWHEGHRTILSRKCAEQQVKARELRHSHRVPAMTKEEVQKRGEVARMSRAHVKSASTLQWGLELVITVPHEVKHLAMEVNWKTVSRVWDPWAGTGVISEVMKEQWEHLEFMCNDWNPQLNWPEARNALQPGNYRAWKERYGVCDAVITSPWFAVLDIALPLAVMASRMVACIHVPSHYMTDMTGSRARYFRKLCHARRLHVVGHLEQGPIGRRCMWVLVFKNPLLRARMLHGGEL</sequence>
<keyword evidence="2" id="KW-1185">Reference proteome</keyword>
<gene>
    <name evidence="1" type="ORF">CYMTET_40450</name>
</gene>
<dbReference type="Proteomes" id="UP001190700">
    <property type="component" value="Unassembled WGS sequence"/>
</dbReference>
<reference evidence="1 2" key="1">
    <citation type="journal article" date="2015" name="Genome Biol. Evol.">
        <title>Comparative Genomics of a Bacterivorous Green Alga Reveals Evolutionary Causalities and Consequences of Phago-Mixotrophic Mode of Nutrition.</title>
        <authorList>
            <person name="Burns J.A."/>
            <person name="Paasch A."/>
            <person name="Narechania A."/>
            <person name="Kim E."/>
        </authorList>
    </citation>
    <scope>NUCLEOTIDE SEQUENCE [LARGE SCALE GENOMIC DNA]</scope>
    <source>
        <strain evidence="1 2">PLY_AMNH</strain>
    </source>
</reference>
<name>A0AAE0C935_9CHLO</name>
<comment type="caution">
    <text evidence="1">The sequence shown here is derived from an EMBL/GenBank/DDBJ whole genome shotgun (WGS) entry which is preliminary data.</text>
</comment>
<dbReference type="EMBL" id="LGRX02026879">
    <property type="protein sequence ID" value="KAK3250154.1"/>
    <property type="molecule type" value="Genomic_DNA"/>
</dbReference>
<accession>A0AAE0C935</accession>
<evidence type="ECO:0000313" key="1">
    <source>
        <dbReference type="EMBL" id="KAK3250154.1"/>
    </source>
</evidence>
<evidence type="ECO:0000313" key="2">
    <source>
        <dbReference type="Proteomes" id="UP001190700"/>
    </source>
</evidence>